<dbReference type="EMBL" id="JACOPO010000004">
    <property type="protein sequence ID" value="MBC5722674.1"/>
    <property type="molecule type" value="Genomic_DNA"/>
</dbReference>
<dbReference type="InterPro" id="IPR038495">
    <property type="entry name" value="ATPase_E_C"/>
</dbReference>
<dbReference type="Proteomes" id="UP000628736">
    <property type="component" value="Unassembled WGS sequence"/>
</dbReference>
<reference evidence="6" key="1">
    <citation type="submission" date="2020-08" db="EMBL/GenBank/DDBJ databases">
        <title>Genome public.</title>
        <authorList>
            <person name="Liu C."/>
            <person name="Sun Q."/>
        </authorList>
    </citation>
    <scope>NUCLEOTIDE SEQUENCE</scope>
    <source>
        <strain evidence="6">NSJ-23</strain>
    </source>
</reference>
<protein>
    <recommendedName>
        <fullName evidence="4">V-type proton ATPase subunit E</fullName>
    </recommendedName>
    <alternativeName>
        <fullName evidence="4">V-ATPase subunit E</fullName>
    </alternativeName>
</protein>
<keyword evidence="7" id="KW-1185">Reference proteome</keyword>
<dbReference type="InterPro" id="IPR002842">
    <property type="entry name" value="ATPase_V1_Esu"/>
</dbReference>
<sequence length="228" mass="25093">MEGIEKITAKIIQDSEAEVTRILEETERKARSIGEEAQAQADREREEILARGRRTADERLERLKSAAQMERRKLELAAKQEVLAEAFDLALEKLCAMPEQEYVALLTKLALEASSTGREQLIFSPQDRSRVGKQVVVAANEALVKGVAPELPEAITESKVGAFLGKVVNTTAAMVTGTGLLTLSEETRPIKGGFIMVDGDIEVNCAFETLVRLQREKLEKEVAGVLFP</sequence>
<proteinExistence type="inferred from homology"/>
<dbReference type="RefSeq" id="WP_147570703.1">
    <property type="nucleotide sequence ID" value="NZ_JACOPO010000004.1"/>
</dbReference>
<dbReference type="GO" id="GO:0005524">
    <property type="term" value="F:ATP binding"/>
    <property type="evidence" value="ECO:0007669"/>
    <property type="project" value="UniProtKB-UniRule"/>
</dbReference>
<dbReference type="Pfam" id="PF01991">
    <property type="entry name" value="vATP-synt_E"/>
    <property type="match status" value="1"/>
</dbReference>
<keyword evidence="4" id="KW-0066">ATP synthesis</keyword>
<keyword evidence="5" id="KW-0175">Coiled coil</keyword>
<comment type="similarity">
    <text evidence="1 4">Belongs to the V-ATPase E subunit family.</text>
</comment>
<dbReference type="Gene3D" id="3.30.2320.30">
    <property type="entry name" value="ATP synthase, E subunit, C-terminal"/>
    <property type="match status" value="1"/>
</dbReference>
<comment type="caution">
    <text evidence="6">The sequence shown here is derived from an EMBL/GenBank/DDBJ whole genome shotgun (WGS) entry which is preliminary data.</text>
</comment>
<name>A0A8J6J1W3_9FIRM</name>
<dbReference type="GO" id="GO:0046933">
    <property type="term" value="F:proton-transporting ATP synthase activity, rotational mechanism"/>
    <property type="evidence" value="ECO:0007669"/>
    <property type="project" value="UniProtKB-UniRule"/>
</dbReference>
<evidence type="ECO:0000256" key="1">
    <source>
        <dbReference type="ARBA" id="ARBA00005901"/>
    </source>
</evidence>
<organism evidence="6 7">
    <name type="scientific">Flintibacter hominis</name>
    <dbReference type="NCBI Taxonomy" id="2763048"/>
    <lineage>
        <taxon>Bacteria</taxon>
        <taxon>Bacillati</taxon>
        <taxon>Bacillota</taxon>
        <taxon>Clostridia</taxon>
        <taxon>Eubacteriales</taxon>
        <taxon>Flintibacter</taxon>
    </lineage>
</organism>
<evidence type="ECO:0000256" key="2">
    <source>
        <dbReference type="ARBA" id="ARBA00022448"/>
    </source>
</evidence>
<dbReference type="HAMAP" id="MF_00311">
    <property type="entry name" value="ATP_synth_E_arch"/>
    <property type="match status" value="1"/>
</dbReference>
<accession>A0A8J6J1W3</accession>
<evidence type="ECO:0000256" key="3">
    <source>
        <dbReference type="ARBA" id="ARBA00023065"/>
    </source>
</evidence>
<dbReference type="GO" id="GO:0046961">
    <property type="term" value="F:proton-transporting ATPase activity, rotational mechanism"/>
    <property type="evidence" value="ECO:0007669"/>
    <property type="project" value="InterPro"/>
</dbReference>
<evidence type="ECO:0000256" key="4">
    <source>
        <dbReference type="HAMAP-Rule" id="MF_00311"/>
    </source>
</evidence>
<dbReference type="GO" id="GO:0033178">
    <property type="term" value="C:proton-transporting two-sector ATPase complex, catalytic domain"/>
    <property type="evidence" value="ECO:0007669"/>
    <property type="project" value="InterPro"/>
</dbReference>
<keyword evidence="3 4" id="KW-0406">Ion transport</keyword>
<evidence type="ECO:0000256" key="5">
    <source>
        <dbReference type="SAM" id="Coils"/>
    </source>
</evidence>
<keyword evidence="2 4" id="KW-0813">Transport</keyword>
<dbReference type="GO" id="GO:0042777">
    <property type="term" value="P:proton motive force-driven plasma membrane ATP synthesis"/>
    <property type="evidence" value="ECO:0007669"/>
    <property type="project" value="UniProtKB-UniRule"/>
</dbReference>
<comment type="function">
    <text evidence="4">Produces ATP from ADP in the presence of a proton gradient across the membrane.</text>
</comment>
<keyword evidence="4" id="KW-0375">Hydrogen ion transport</keyword>
<evidence type="ECO:0000313" key="6">
    <source>
        <dbReference type="EMBL" id="MBC5722674.1"/>
    </source>
</evidence>
<dbReference type="Gene3D" id="1.20.5.620">
    <property type="entry name" value="F1F0 ATP synthase subunit B, membrane domain"/>
    <property type="match status" value="1"/>
</dbReference>
<dbReference type="AlphaFoldDB" id="A0A8J6J1W3"/>
<feature type="coiled-coil region" evidence="5">
    <location>
        <begin position="23"/>
        <end position="80"/>
    </location>
</feature>
<dbReference type="SUPFAM" id="SSF160527">
    <property type="entry name" value="V-type ATPase subunit E-like"/>
    <property type="match status" value="1"/>
</dbReference>
<gene>
    <name evidence="4" type="primary">atpE</name>
    <name evidence="6" type="ORF">H8S11_07600</name>
</gene>
<evidence type="ECO:0000313" key="7">
    <source>
        <dbReference type="Proteomes" id="UP000628736"/>
    </source>
</evidence>